<organism evidence="3 4">
    <name type="scientific">Lupinus luteus</name>
    <name type="common">European yellow lupine</name>
    <dbReference type="NCBI Taxonomy" id="3873"/>
    <lineage>
        <taxon>Eukaryota</taxon>
        <taxon>Viridiplantae</taxon>
        <taxon>Streptophyta</taxon>
        <taxon>Embryophyta</taxon>
        <taxon>Tracheophyta</taxon>
        <taxon>Spermatophyta</taxon>
        <taxon>Magnoliopsida</taxon>
        <taxon>eudicotyledons</taxon>
        <taxon>Gunneridae</taxon>
        <taxon>Pentapetalae</taxon>
        <taxon>rosids</taxon>
        <taxon>fabids</taxon>
        <taxon>Fabales</taxon>
        <taxon>Fabaceae</taxon>
        <taxon>Papilionoideae</taxon>
        <taxon>50 kb inversion clade</taxon>
        <taxon>genistoids sensu lato</taxon>
        <taxon>core genistoids</taxon>
        <taxon>Genisteae</taxon>
        <taxon>Lupinus</taxon>
    </lineage>
</organism>
<dbReference type="SMART" id="SM00856">
    <property type="entry name" value="PMEI"/>
    <property type="match status" value="1"/>
</dbReference>
<feature type="domain" description="Pectinesterase inhibitor" evidence="2">
    <location>
        <begin position="87"/>
        <end position="226"/>
    </location>
</feature>
<comment type="caution">
    <text evidence="3">The sequence shown here is derived from an EMBL/GenBank/DDBJ whole genome shotgun (WGS) entry which is preliminary data.</text>
</comment>
<sequence length="232" mass="25127">MARLACCLVLISLCLCLVLEPALAAKRGLNKMSMIKFTKHIIAPSQALSQYIVLPPTSASQYIVLPPASAPEYSVLPPASAPFPIIVPSEYVMAKQLCQDTRKPELCHKIIEGGKVDPVTEAKVTIEVASSMALRASAYLSKISTRKDLASGALNSCMLSYEKAIIALNLSYKNFETNPKNANQSLRKANYHVRSCSASLGNKNDIPPVLKANKQMQGMIKAARSVAKKQSH</sequence>
<dbReference type="GO" id="GO:0004857">
    <property type="term" value="F:enzyme inhibitor activity"/>
    <property type="evidence" value="ECO:0007669"/>
    <property type="project" value="InterPro"/>
</dbReference>
<dbReference type="Pfam" id="PF04043">
    <property type="entry name" value="PMEI"/>
    <property type="match status" value="1"/>
</dbReference>
<feature type="chain" id="PRO_5044021808" description="Pectinesterase inhibitor domain-containing protein" evidence="1">
    <location>
        <begin position="25"/>
        <end position="232"/>
    </location>
</feature>
<protein>
    <recommendedName>
        <fullName evidence="2">Pectinesterase inhibitor domain-containing protein</fullName>
    </recommendedName>
</protein>
<dbReference type="Gene3D" id="1.20.140.40">
    <property type="entry name" value="Invertase/pectin methylesterase inhibitor family protein"/>
    <property type="match status" value="1"/>
</dbReference>
<dbReference type="AlphaFoldDB" id="A0AAV1Y6A8"/>
<evidence type="ECO:0000313" key="4">
    <source>
        <dbReference type="Proteomes" id="UP001497480"/>
    </source>
</evidence>
<keyword evidence="4" id="KW-1185">Reference proteome</keyword>
<gene>
    <name evidence="3" type="ORF">LLUT_LOCUS29630</name>
</gene>
<dbReference type="EMBL" id="CAXHTB010000021">
    <property type="protein sequence ID" value="CAL0328570.1"/>
    <property type="molecule type" value="Genomic_DNA"/>
</dbReference>
<dbReference type="PANTHER" id="PTHR31890">
    <property type="entry name" value="PLANT INVERTASE/PECTIN METHYLESTERASE INHIBITOR SUPERFAMILY PROTEIN"/>
    <property type="match status" value="1"/>
</dbReference>
<dbReference type="SUPFAM" id="SSF101148">
    <property type="entry name" value="Plant invertase/pectin methylesterase inhibitor"/>
    <property type="match status" value="1"/>
</dbReference>
<evidence type="ECO:0000256" key="1">
    <source>
        <dbReference type="SAM" id="SignalP"/>
    </source>
</evidence>
<dbReference type="InterPro" id="IPR035513">
    <property type="entry name" value="Invertase/methylesterase_inhib"/>
</dbReference>
<evidence type="ECO:0000259" key="2">
    <source>
        <dbReference type="SMART" id="SM00856"/>
    </source>
</evidence>
<dbReference type="PANTHER" id="PTHR31890:SF9">
    <property type="entry name" value="PLANT INVERTASE_PECTIN METHYLESTERASE INHIBITOR SUPERFAMILY PROTEIN"/>
    <property type="match status" value="1"/>
</dbReference>
<accession>A0AAV1Y6A8</accession>
<feature type="signal peptide" evidence="1">
    <location>
        <begin position="1"/>
        <end position="24"/>
    </location>
</feature>
<proteinExistence type="predicted"/>
<name>A0AAV1Y6A8_LUPLU</name>
<dbReference type="InterPro" id="IPR006501">
    <property type="entry name" value="Pectinesterase_inhib_dom"/>
</dbReference>
<evidence type="ECO:0000313" key="3">
    <source>
        <dbReference type="EMBL" id="CAL0328570.1"/>
    </source>
</evidence>
<keyword evidence="1" id="KW-0732">Signal</keyword>
<reference evidence="3 4" key="1">
    <citation type="submission" date="2024-03" db="EMBL/GenBank/DDBJ databases">
        <authorList>
            <person name="Martinez-Hernandez J."/>
        </authorList>
    </citation>
    <scope>NUCLEOTIDE SEQUENCE [LARGE SCALE GENOMIC DNA]</scope>
</reference>
<dbReference type="Proteomes" id="UP001497480">
    <property type="component" value="Unassembled WGS sequence"/>
</dbReference>